<dbReference type="Proteomes" id="UP000485569">
    <property type="component" value="Unassembled WGS sequence"/>
</dbReference>
<dbReference type="GO" id="GO:0051536">
    <property type="term" value="F:iron-sulfur cluster binding"/>
    <property type="evidence" value="ECO:0007669"/>
    <property type="project" value="InterPro"/>
</dbReference>
<sequence>MPKIKIDQFGKELEAKPGENILEVLQREGIDINAYCGGFGYCGKCLIKILKGNVAQPTAQEIKHLKEKISQGYRLACQAQIIEDIEIDIHDSITQKVEVLAESGEAILEELPVKKINIQLKKPSLNQSLSLEEIAENQLPTSPFVRNWTIQALQELSRIENQDEKSFEIGFDEKQIYWTNSDVKKASFLGIAFDIGTTTLACELLDLETGSTLYRAGALNRQASFGADVLSRLRAIQDNQGALSDLQELLLSSMNDLIQEACQKTGNDPNRILSVMVAGNTIMEHIFLGVSPISIGTAPFTPVFCRSYHTSARRLHLVIHPEARVYIFPSVAGYVGGDIVAGIGAHDLENNNSTLLYVDIGTNGEIVLSDQGKIYCCGTAAGPAFEGAQIKHGTRATLGAIHQVEIENSELKIYTIGDVAPRGVCGTGLIDALACLIKGGSIASNGRLQKDNHLLSSRIQAEGKSPYFVLSHDPQIIVTQEDISQLQLAKAALQAGRKVLLHQAKREESDIDQVILAGAFGSFINPESAMTVGIIPRVETVLSVGNASLLGAKKALLSKVFREKVENLAKKAQYVELSARADFQEYFYEALIFEKN</sequence>
<dbReference type="PANTHER" id="PTHR42895">
    <property type="entry name" value="IRON-SULFUR CLUSTER-BINDING PROTEIN-RELATED"/>
    <property type="match status" value="1"/>
</dbReference>
<dbReference type="InterPro" id="IPR001041">
    <property type="entry name" value="2Fe-2S_ferredoxin-type"/>
</dbReference>
<dbReference type="Pfam" id="PF14574">
    <property type="entry name" value="RACo_C_ter"/>
    <property type="match status" value="1"/>
</dbReference>
<dbReference type="InterPro" id="IPR041414">
    <property type="entry name" value="Raco-like_middle"/>
</dbReference>
<dbReference type="InterPro" id="IPR042259">
    <property type="entry name" value="Raco-like_middle_sf"/>
</dbReference>
<dbReference type="SUPFAM" id="SSF54292">
    <property type="entry name" value="2Fe-2S ferredoxin-like"/>
    <property type="match status" value="1"/>
</dbReference>
<dbReference type="InterPro" id="IPR012675">
    <property type="entry name" value="Beta-grasp_dom_sf"/>
</dbReference>
<evidence type="ECO:0000313" key="2">
    <source>
        <dbReference type="EMBL" id="OQA59882.1"/>
    </source>
</evidence>
<dbReference type="InterPro" id="IPR027980">
    <property type="entry name" value="RACo_C"/>
</dbReference>
<proteinExistence type="predicted"/>
<dbReference type="InterPro" id="IPR052911">
    <property type="entry name" value="Corrinoid_activation_enz"/>
</dbReference>
<protein>
    <submittedName>
        <fullName evidence="2">2Fe-2S ferredoxin-5</fullName>
    </submittedName>
</protein>
<dbReference type="Pfam" id="PF17651">
    <property type="entry name" value="Raco_middle"/>
    <property type="match status" value="1"/>
</dbReference>
<dbReference type="EMBL" id="MWBQ01000045">
    <property type="protein sequence ID" value="OQA59882.1"/>
    <property type="molecule type" value="Genomic_DNA"/>
</dbReference>
<comment type="caution">
    <text evidence="2">The sequence shown here is derived from an EMBL/GenBank/DDBJ whole genome shotgun (WGS) entry which is preliminary data.</text>
</comment>
<reference evidence="2" key="1">
    <citation type="submission" date="2017-02" db="EMBL/GenBank/DDBJ databases">
        <title>Delving into the versatile metabolic prowess of the omnipresent phylum Bacteroidetes.</title>
        <authorList>
            <person name="Nobu M.K."/>
            <person name="Mei R."/>
            <person name="Narihiro T."/>
            <person name="Kuroda K."/>
            <person name="Liu W.-T."/>
        </authorList>
    </citation>
    <scope>NUCLEOTIDE SEQUENCE</scope>
    <source>
        <strain evidence="2">ADurb.Bin276</strain>
    </source>
</reference>
<evidence type="ECO:0000259" key="1">
    <source>
        <dbReference type="PROSITE" id="PS51085"/>
    </source>
</evidence>
<dbReference type="Pfam" id="PF00111">
    <property type="entry name" value="Fer2"/>
    <property type="match status" value="1"/>
</dbReference>
<dbReference type="AlphaFoldDB" id="A0A1V5T0W3"/>
<dbReference type="PANTHER" id="PTHR42895:SF2">
    <property type="entry name" value="IRON-SULFUR CLUSTER PROTEIN"/>
    <property type="match status" value="1"/>
</dbReference>
<dbReference type="Gene3D" id="3.10.20.30">
    <property type="match status" value="1"/>
</dbReference>
<dbReference type="InterPro" id="IPR036010">
    <property type="entry name" value="2Fe-2S_ferredoxin-like_sf"/>
</dbReference>
<dbReference type="PROSITE" id="PS51085">
    <property type="entry name" value="2FE2S_FER_2"/>
    <property type="match status" value="1"/>
</dbReference>
<feature type="domain" description="2Fe-2S ferredoxin-type" evidence="1">
    <location>
        <begin position="2"/>
        <end position="93"/>
    </location>
</feature>
<dbReference type="Gene3D" id="3.30.420.480">
    <property type="entry name" value="Domain of unknown function (DUF4445)"/>
    <property type="match status" value="1"/>
</dbReference>
<dbReference type="CDD" id="cd00207">
    <property type="entry name" value="fer2"/>
    <property type="match status" value="1"/>
</dbReference>
<organism evidence="2">
    <name type="scientific">Candidatus Atribacter allofermentans</name>
    <dbReference type="NCBI Taxonomy" id="1852833"/>
    <lineage>
        <taxon>Bacteria</taxon>
        <taxon>Pseudomonadati</taxon>
        <taxon>Atribacterota</taxon>
        <taxon>Atribacteria</taxon>
        <taxon>Atribacterales</taxon>
        <taxon>Atribacteraceae</taxon>
        <taxon>Atribacter</taxon>
    </lineage>
</organism>
<name>A0A1V5T0W3_9BACT</name>
<gene>
    <name evidence="2" type="primary">fdx5</name>
    <name evidence="2" type="ORF">BWY41_00741</name>
</gene>
<accession>A0A1V5T0W3</accession>